<dbReference type="Proteomes" id="UP001302602">
    <property type="component" value="Unassembled WGS sequence"/>
</dbReference>
<organism evidence="2 3">
    <name type="scientific">Parathielavia appendiculata</name>
    <dbReference type="NCBI Taxonomy" id="2587402"/>
    <lineage>
        <taxon>Eukaryota</taxon>
        <taxon>Fungi</taxon>
        <taxon>Dikarya</taxon>
        <taxon>Ascomycota</taxon>
        <taxon>Pezizomycotina</taxon>
        <taxon>Sordariomycetes</taxon>
        <taxon>Sordariomycetidae</taxon>
        <taxon>Sordariales</taxon>
        <taxon>Chaetomiaceae</taxon>
        <taxon>Parathielavia</taxon>
    </lineage>
</organism>
<keyword evidence="3" id="KW-1185">Reference proteome</keyword>
<evidence type="ECO:0000256" key="1">
    <source>
        <dbReference type="SAM" id="MobiDB-lite"/>
    </source>
</evidence>
<name>A0AAN6TZJ7_9PEZI</name>
<protein>
    <submittedName>
        <fullName evidence="2">Uncharacterized protein</fullName>
    </submittedName>
</protein>
<proteinExistence type="predicted"/>
<dbReference type="AlphaFoldDB" id="A0AAN6TZJ7"/>
<comment type="caution">
    <text evidence="2">The sequence shown here is derived from an EMBL/GenBank/DDBJ whole genome shotgun (WGS) entry which is preliminary data.</text>
</comment>
<dbReference type="RefSeq" id="XP_062646812.1">
    <property type="nucleotide sequence ID" value="XM_062793004.1"/>
</dbReference>
<reference evidence="2" key="1">
    <citation type="journal article" date="2023" name="Mol. Phylogenet. Evol.">
        <title>Genome-scale phylogeny and comparative genomics of the fungal order Sordariales.</title>
        <authorList>
            <person name="Hensen N."/>
            <person name="Bonometti L."/>
            <person name="Westerberg I."/>
            <person name="Brannstrom I.O."/>
            <person name="Guillou S."/>
            <person name="Cros-Aarteil S."/>
            <person name="Calhoun S."/>
            <person name="Haridas S."/>
            <person name="Kuo A."/>
            <person name="Mondo S."/>
            <person name="Pangilinan J."/>
            <person name="Riley R."/>
            <person name="LaButti K."/>
            <person name="Andreopoulos B."/>
            <person name="Lipzen A."/>
            <person name="Chen C."/>
            <person name="Yan M."/>
            <person name="Daum C."/>
            <person name="Ng V."/>
            <person name="Clum A."/>
            <person name="Steindorff A."/>
            <person name="Ohm R.A."/>
            <person name="Martin F."/>
            <person name="Silar P."/>
            <person name="Natvig D.O."/>
            <person name="Lalanne C."/>
            <person name="Gautier V."/>
            <person name="Ament-Velasquez S.L."/>
            <person name="Kruys A."/>
            <person name="Hutchinson M.I."/>
            <person name="Powell A.J."/>
            <person name="Barry K."/>
            <person name="Miller A.N."/>
            <person name="Grigoriev I.V."/>
            <person name="Debuchy R."/>
            <person name="Gladieux P."/>
            <person name="Hiltunen Thoren M."/>
            <person name="Johannesson H."/>
        </authorList>
    </citation>
    <scope>NUCLEOTIDE SEQUENCE</scope>
    <source>
        <strain evidence="2">CBS 731.68</strain>
    </source>
</reference>
<gene>
    <name evidence="2" type="ORF">N657DRAFT_645761</name>
</gene>
<dbReference type="GeneID" id="87829773"/>
<dbReference type="EMBL" id="MU853229">
    <property type="protein sequence ID" value="KAK4123041.1"/>
    <property type="molecule type" value="Genomic_DNA"/>
</dbReference>
<accession>A0AAN6TZJ7</accession>
<reference evidence="2" key="2">
    <citation type="submission" date="2023-05" db="EMBL/GenBank/DDBJ databases">
        <authorList>
            <consortium name="Lawrence Berkeley National Laboratory"/>
            <person name="Steindorff A."/>
            <person name="Hensen N."/>
            <person name="Bonometti L."/>
            <person name="Westerberg I."/>
            <person name="Brannstrom I.O."/>
            <person name="Guillou S."/>
            <person name="Cros-Aarteil S."/>
            <person name="Calhoun S."/>
            <person name="Haridas S."/>
            <person name="Kuo A."/>
            <person name="Mondo S."/>
            <person name="Pangilinan J."/>
            <person name="Riley R."/>
            <person name="Labutti K."/>
            <person name="Andreopoulos B."/>
            <person name="Lipzen A."/>
            <person name="Chen C."/>
            <person name="Yanf M."/>
            <person name="Daum C."/>
            <person name="Ng V."/>
            <person name="Clum A."/>
            <person name="Ohm R."/>
            <person name="Martin F."/>
            <person name="Silar P."/>
            <person name="Natvig D."/>
            <person name="Lalanne C."/>
            <person name="Gautier V."/>
            <person name="Ament-Velasquez S.L."/>
            <person name="Kruys A."/>
            <person name="Hutchinson M.I."/>
            <person name="Powell A.J."/>
            <person name="Barry K."/>
            <person name="Miller A.N."/>
            <person name="Grigoriev I.V."/>
            <person name="Debuchy R."/>
            <person name="Gladieux P."/>
            <person name="Thoren M.H."/>
            <person name="Johannesson H."/>
        </authorList>
    </citation>
    <scope>NUCLEOTIDE SEQUENCE</scope>
    <source>
        <strain evidence="2">CBS 731.68</strain>
    </source>
</reference>
<sequence>MLRSASARLLRHSLTPTSTTTTYIAARPITFATGNIRKPVSLTGIRGKPGRPSPASSSRLMSRPSTWGENTITTVAAGTLLAGSWYIWEAGRSYIVGPEVEKYEPHGLGTHREGTVNRDYVNYDHWVEMHRRKGK</sequence>
<evidence type="ECO:0000313" key="3">
    <source>
        <dbReference type="Proteomes" id="UP001302602"/>
    </source>
</evidence>
<evidence type="ECO:0000313" key="2">
    <source>
        <dbReference type="EMBL" id="KAK4123041.1"/>
    </source>
</evidence>
<feature type="region of interest" description="Disordered" evidence="1">
    <location>
        <begin position="42"/>
        <end position="65"/>
    </location>
</feature>
<feature type="compositionally biased region" description="Polar residues" evidence="1">
    <location>
        <begin position="54"/>
        <end position="65"/>
    </location>
</feature>